<dbReference type="GeneID" id="11501441"/>
<evidence type="ECO:0000256" key="4">
    <source>
        <dbReference type="ARBA" id="ARBA00023136"/>
    </source>
</evidence>
<organism evidence="7 8">
    <name type="scientific">Torulaspora delbrueckii</name>
    <name type="common">Yeast</name>
    <name type="synonym">Candida colliculosa</name>
    <dbReference type="NCBI Taxonomy" id="4950"/>
    <lineage>
        <taxon>Eukaryota</taxon>
        <taxon>Fungi</taxon>
        <taxon>Dikarya</taxon>
        <taxon>Ascomycota</taxon>
        <taxon>Saccharomycotina</taxon>
        <taxon>Saccharomycetes</taxon>
        <taxon>Saccharomycetales</taxon>
        <taxon>Saccharomycetaceae</taxon>
        <taxon>Torulaspora</taxon>
    </lineage>
</organism>
<dbReference type="GO" id="GO:0036258">
    <property type="term" value="P:multivesicular body assembly"/>
    <property type="evidence" value="ECO:0007669"/>
    <property type="project" value="EnsemblFungi"/>
</dbReference>
<dbReference type="RefSeq" id="XP_003683409.1">
    <property type="nucleotide sequence ID" value="XM_003683361.1"/>
</dbReference>
<keyword evidence="2 6" id="KW-0812">Transmembrane</keyword>
<dbReference type="GO" id="GO:0032588">
    <property type="term" value="C:trans-Golgi network membrane"/>
    <property type="evidence" value="ECO:0007669"/>
    <property type="project" value="EnsemblFungi"/>
</dbReference>
<feature type="compositionally biased region" description="Basic residues" evidence="5">
    <location>
        <begin position="374"/>
        <end position="383"/>
    </location>
</feature>
<reference evidence="7 8" key="1">
    <citation type="journal article" date="2011" name="Proc. Natl. Acad. Sci. U.S.A.">
        <title>Evolutionary erosion of yeast sex chromosomes by mating-type switching accidents.</title>
        <authorList>
            <person name="Gordon J.L."/>
            <person name="Armisen D."/>
            <person name="Proux-Wera E."/>
            <person name="Oheigeartaigh S.S."/>
            <person name="Byrne K.P."/>
            <person name="Wolfe K.H."/>
        </authorList>
    </citation>
    <scope>NUCLEOTIDE SEQUENCE [LARGE SCALE GENOMIC DNA]</scope>
    <source>
        <strain evidence="8">ATCC 10662 / CBS 1146 / NBRC 0425 / NCYC 2629 / NRRL Y-866</strain>
    </source>
</reference>
<dbReference type="Pfam" id="PF04193">
    <property type="entry name" value="PQ-loop"/>
    <property type="match status" value="1"/>
</dbReference>
<dbReference type="FunCoup" id="G9A004">
    <property type="interactions" value="52"/>
</dbReference>
<evidence type="ECO:0000256" key="6">
    <source>
        <dbReference type="SAM" id="Phobius"/>
    </source>
</evidence>
<proteinExistence type="predicted"/>
<dbReference type="Proteomes" id="UP000005627">
    <property type="component" value="Chromosome 8"/>
</dbReference>
<protein>
    <recommendedName>
        <fullName evidence="9">PQ-loop repeat-containing protein 1</fullName>
    </recommendedName>
</protein>
<feature type="transmembrane region" description="Helical" evidence="6">
    <location>
        <begin position="238"/>
        <end position="261"/>
    </location>
</feature>
<dbReference type="GO" id="GO:0005829">
    <property type="term" value="C:cytosol"/>
    <property type="evidence" value="ECO:0007669"/>
    <property type="project" value="GOC"/>
</dbReference>
<dbReference type="GO" id="GO:0005769">
    <property type="term" value="C:early endosome"/>
    <property type="evidence" value="ECO:0007669"/>
    <property type="project" value="EnsemblFungi"/>
</dbReference>
<dbReference type="InParanoid" id="G9A004"/>
<evidence type="ECO:0000256" key="1">
    <source>
        <dbReference type="ARBA" id="ARBA00004141"/>
    </source>
</evidence>
<dbReference type="Gene3D" id="1.20.1280.290">
    <property type="match status" value="1"/>
</dbReference>
<dbReference type="eggNOG" id="KOG2913">
    <property type="taxonomic scope" value="Eukaryota"/>
</dbReference>
<feature type="transmembrane region" description="Helical" evidence="6">
    <location>
        <begin position="34"/>
        <end position="54"/>
    </location>
</feature>
<evidence type="ECO:0000256" key="3">
    <source>
        <dbReference type="ARBA" id="ARBA00022989"/>
    </source>
</evidence>
<accession>G9A004</accession>
<feature type="transmembrane region" description="Helical" evidence="6">
    <location>
        <begin position="208"/>
        <end position="226"/>
    </location>
</feature>
<evidence type="ECO:0000256" key="5">
    <source>
        <dbReference type="SAM" id="MobiDB-lite"/>
    </source>
</evidence>
<dbReference type="PANTHER" id="PTHR14856:SF9">
    <property type="entry name" value="PQ-LOOP REPEAT-CONTAINING PROTEIN 1"/>
    <property type="match status" value="1"/>
</dbReference>
<evidence type="ECO:0000256" key="2">
    <source>
        <dbReference type="ARBA" id="ARBA00022692"/>
    </source>
</evidence>
<feature type="transmembrane region" description="Helical" evidence="6">
    <location>
        <begin position="273"/>
        <end position="292"/>
    </location>
</feature>
<gene>
    <name evidence="7" type="primary">TDEL0H03390</name>
    <name evidence="7" type="ORF">TDEL_0H03390</name>
</gene>
<dbReference type="PANTHER" id="PTHR14856">
    <property type="entry name" value="PQ-LOOP REPEAT-CONTAINING PROTEIN 1-LIKE PROTEIN"/>
    <property type="match status" value="1"/>
</dbReference>
<dbReference type="OrthoDB" id="292213at2759"/>
<feature type="transmembrane region" description="Helical" evidence="6">
    <location>
        <begin position="96"/>
        <end position="116"/>
    </location>
</feature>
<dbReference type="HOGENOM" id="CLU_049047_1_1_1"/>
<comment type="subcellular location">
    <subcellularLocation>
        <location evidence="1">Membrane</location>
        <topology evidence="1">Multi-pass membrane protein</topology>
    </subcellularLocation>
</comment>
<dbReference type="KEGG" id="tdl:TDEL_0H03390"/>
<dbReference type="STRING" id="1076872.G9A004"/>
<dbReference type="AlphaFoldDB" id="G9A004"/>
<keyword evidence="4 6" id="KW-0472">Membrane</keyword>
<dbReference type="InterPro" id="IPR052241">
    <property type="entry name" value="SLC66/Scramblase_ANY1"/>
</dbReference>
<feature type="transmembrane region" description="Helical" evidence="6">
    <location>
        <begin position="66"/>
        <end position="90"/>
    </location>
</feature>
<dbReference type="GO" id="GO:0010008">
    <property type="term" value="C:endosome membrane"/>
    <property type="evidence" value="ECO:0007669"/>
    <property type="project" value="EnsemblFungi"/>
</dbReference>
<sequence length="383" mass="44606">MGDVTEKGPLVEDSPGDSLASYLPRVDQFYIPEWLTMQFIANNLISFTPLFSYGSTIISIERSKTALGFSIDICATMLIASILRVSYYLITPYEITLLRQSLVMIFIQLILLKTTLRYRPEEYKYHNLSDVESFSQLIHDVWFEYFACAKPPAFSEDWKVMLKSLSFKNLTGFANKILLVLVYKFLKFFDPSYKRFGSFWQWDEDRKFWKFLAYFATFQLLLTFFISKVFNWATLSDWVGSTIGSLGLLIESLLPLPQIAILYKLKSIQGFKLILLVSWLCGDSLKITYLIYGAKNISMIFLMFALFQMSLDFYIGGQYIYYKYYYPSLRNEGLILDENESTIEPQRESFELQDFNLKSVEHLDQDTPPPNQHPRGRAHTLSV</sequence>
<name>G9A004_TORDE</name>
<keyword evidence="8" id="KW-1185">Reference proteome</keyword>
<evidence type="ECO:0008006" key="9">
    <source>
        <dbReference type="Google" id="ProtNLM"/>
    </source>
</evidence>
<keyword evidence="3 6" id="KW-1133">Transmembrane helix</keyword>
<dbReference type="GO" id="GO:0042147">
    <property type="term" value="P:retrograde transport, endosome to Golgi"/>
    <property type="evidence" value="ECO:0007669"/>
    <property type="project" value="EnsemblFungi"/>
</dbReference>
<evidence type="ECO:0000313" key="8">
    <source>
        <dbReference type="Proteomes" id="UP000005627"/>
    </source>
</evidence>
<dbReference type="InterPro" id="IPR006603">
    <property type="entry name" value="PQ-loop_rpt"/>
</dbReference>
<evidence type="ECO:0000313" key="7">
    <source>
        <dbReference type="EMBL" id="CCE94198.1"/>
    </source>
</evidence>
<dbReference type="EMBL" id="HE616749">
    <property type="protein sequence ID" value="CCE94198.1"/>
    <property type="molecule type" value="Genomic_DNA"/>
</dbReference>
<dbReference type="GO" id="GO:0017128">
    <property type="term" value="F:phospholipid scramblase activity"/>
    <property type="evidence" value="ECO:0007669"/>
    <property type="project" value="EnsemblFungi"/>
</dbReference>
<feature type="transmembrane region" description="Helical" evidence="6">
    <location>
        <begin position="298"/>
        <end position="322"/>
    </location>
</feature>
<feature type="region of interest" description="Disordered" evidence="5">
    <location>
        <begin position="362"/>
        <end position="383"/>
    </location>
</feature>